<proteinExistence type="predicted"/>
<comment type="caution">
    <text evidence="1">The sequence shown here is derived from an EMBL/GenBank/DDBJ whole genome shotgun (WGS) entry which is preliminary data.</text>
</comment>
<sequence length="18" mass="2302">MGEKFQLIFDFFWCFIVM</sequence>
<accession>A0A5C6PL08</accession>
<dbReference type="AlphaFoldDB" id="A0A5C6PL08"/>
<reference evidence="1 2" key="1">
    <citation type="submission" date="2019-04" db="EMBL/GenBank/DDBJ databases">
        <title>Chromosome genome assembly for Takifugu flavidus.</title>
        <authorList>
            <person name="Xiao S."/>
        </authorList>
    </citation>
    <scope>NUCLEOTIDE SEQUENCE [LARGE SCALE GENOMIC DNA]</scope>
    <source>
        <strain evidence="1">HTHZ2018</strain>
        <tissue evidence="1">Muscle</tissue>
    </source>
</reference>
<name>A0A5C6PL08_9TELE</name>
<evidence type="ECO:0000313" key="1">
    <source>
        <dbReference type="EMBL" id="TWW78940.1"/>
    </source>
</evidence>
<dbReference type="EMBL" id="RHFK02000003">
    <property type="protein sequence ID" value="TWW78940.1"/>
    <property type="molecule type" value="Genomic_DNA"/>
</dbReference>
<organism evidence="1 2">
    <name type="scientific">Takifugu flavidus</name>
    <name type="common">sansaifugu</name>
    <dbReference type="NCBI Taxonomy" id="433684"/>
    <lineage>
        <taxon>Eukaryota</taxon>
        <taxon>Metazoa</taxon>
        <taxon>Chordata</taxon>
        <taxon>Craniata</taxon>
        <taxon>Vertebrata</taxon>
        <taxon>Euteleostomi</taxon>
        <taxon>Actinopterygii</taxon>
        <taxon>Neopterygii</taxon>
        <taxon>Teleostei</taxon>
        <taxon>Neoteleostei</taxon>
        <taxon>Acanthomorphata</taxon>
        <taxon>Eupercaria</taxon>
        <taxon>Tetraodontiformes</taxon>
        <taxon>Tetradontoidea</taxon>
        <taxon>Tetraodontidae</taxon>
        <taxon>Takifugu</taxon>
    </lineage>
</organism>
<evidence type="ECO:0000313" key="2">
    <source>
        <dbReference type="Proteomes" id="UP000324091"/>
    </source>
</evidence>
<protein>
    <submittedName>
        <fullName evidence="1">Uncharacterized protein</fullName>
    </submittedName>
</protein>
<gene>
    <name evidence="1" type="ORF">D4764_11G0010610</name>
</gene>
<keyword evidence="2" id="KW-1185">Reference proteome</keyword>
<dbReference type="Proteomes" id="UP000324091">
    <property type="component" value="Chromosome 11"/>
</dbReference>